<dbReference type="EMBL" id="GGEC01070320">
    <property type="protein sequence ID" value="MBX50804.1"/>
    <property type="molecule type" value="Transcribed_RNA"/>
</dbReference>
<organism evidence="1">
    <name type="scientific">Rhizophora mucronata</name>
    <name type="common">Asiatic mangrove</name>
    <dbReference type="NCBI Taxonomy" id="61149"/>
    <lineage>
        <taxon>Eukaryota</taxon>
        <taxon>Viridiplantae</taxon>
        <taxon>Streptophyta</taxon>
        <taxon>Embryophyta</taxon>
        <taxon>Tracheophyta</taxon>
        <taxon>Spermatophyta</taxon>
        <taxon>Magnoliopsida</taxon>
        <taxon>eudicotyledons</taxon>
        <taxon>Gunneridae</taxon>
        <taxon>Pentapetalae</taxon>
        <taxon>rosids</taxon>
        <taxon>fabids</taxon>
        <taxon>Malpighiales</taxon>
        <taxon>Rhizophoraceae</taxon>
        <taxon>Rhizophora</taxon>
    </lineage>
</organism>
<dbReference type="AlphaFoldDB" id="A0A2P2P7R8"/>
<evidence type="ECO:0000313" key="1">
    <source>
        <dbReference type="EMBL" id="MBX50804.1"/>
    </source>
</evidence>
<proteinExistence type="predicted"/>
<accession>A0A2P2P7R8</accession>
<sequence>MHITLDSSLLLPMNPKPNILHISLHLSVSFFYFLHKWQYTKPLNFFCLQFASISLETFINQVLASLTLLITYQIEKRN</sequence>
<reference evidence="1" key="1">
    <citation type="submission" date="2018-02" db="EMBL/GenBank/DDBJ databases">
        <title>Rhizophora mucronata_Transcriptome.</title>
        <authorList>
            <person name="Meera S.P."/>
            <person name="Sreeshan A."/>
            <person name="Augustine A."/>
        </authorList>
    </citation>
    <scope>NUCLEOTIDE SEQUENCE</scope>
    <source>
        <tissue evidence="1">Leaf</tissue>
    </source>
</reference>
<name>A0A2P2P7R8_RHIMU</name>
<protein>
    <submittedName>
        <fullName evidence="1">Uncharacterized protein</fullName>
    </submittedName>
</protein>